<organism evidence="1 2">
    <name type="scientific">Enterococcus avium</name>
    <name type="common">Streptococcus avium</name>
    <dbReference type="NCBI Taxonomy" id="33945"/>
    <lineage>
        <taxon>Bacteria</taxon>
        <taxon>Bacillati</taxon>
        <taxon>Bacillota</taxon>
        <taxon>Bacilli</taxon>
        <taxon>Lactobacillales</taxon>
        <taxon>Enterococcaceae</taxon>
        <taxon>Enterococcus</taxon>
    </lineage>
</organism>
<comment type="caution">
    <text evidence="1">The sequence shown here is derived from an EMBL/GenBank/DDBJ whole genome shotgun (WGS) entry which is preliminary data.</text>
</comment>
<evidence type="ECO:0000313" key="2">
    <source>
        <dbReference type="Proteomes" id="UP001260773"/>
    </source>
</evidence>
<sequence>MDILEILKNNDATLEEKLQSKILNDGSYTNAEYVDDFSEISPEWDEAIITSESATVPIFVSMKLGEDTSDKTVYEANITVNATFSNFSNENFDITEIELVRTSF</sequence>
<proteinExistence type="predicted"/>
<evidence type="ECO:0000313" key="1">
    <source>
        <dbReference type="EMBL" id="MDT2405138.1"/>
    </source>
</evidence>
<reference evidence="1" key="1">
    <citation type="submission" date="2023-03" db="EMBL/GenBank/DDBJ databases">
        <authorList>
            <person name="Shen W."/>
            <person name="Cai J."/>
        </authorList>
    </citation>
    <scope>NUCLEOTIDE SEQUENCE</scope>
    <source>
        <strain evidence="1">P33-2</strain>
    </source>
</reference>
<dbReference type="EMBL" id="JARPWH010000189">
    <property type="protein sequence ID" value="MDT2405138.1"/>
    <property type="molecule type" value="Genomic_DNA"/>
</dbReference>
<accession>A0AAW8S116</accession>
<name>A0AAW8S116_ENTAV</name>
<protein>
    <submittedName>
        <fullName evidence="1">Uncharacterized protein</fullName>
    </submittedName>
</protein>
<gene>
    <name evidence="1" type="ORF">P7D43_22510</name>
</gene>
<dbReference type="AlphaFoldDB" id="A0AAW8S116"/>
<dbReference type="Proteomes" id="UP001260773">
    <property type="component" value="Unassembled WGS sequence"/>
</dbReference>
<dbReference type="RefSeq" id="WP_178981747.1">
    <property type="nucleotide sequence ID" value="NZ_JARPWH010000189.1"/>
</dbReference>